<feature type="transmembrane region" description="Helical" evidence="1">
    <location>
        <begin position="20"/>
        <end position="37"/>
    </location>
</feature>
<keyword evidence="1" id="KW-0812">Transmembrane</keyword>
<keyword evidence="3" id="KW-1185">Reference proteome</keyword>
<reference evidence="3" key="1">
    <citation type="journal article" date="2019" name="Int. J. Syst. Evol. Microbiol.">
        <title>The Global Catalogue of Microorganisms (GCM) 10K type strain sequencing project: providing services to taxonomists for standard genome sequencing and annotation.</title>
        <authorList>
            <consortium name="The Broad Institute Genomics Platform"/>
            <consortium name="The Broad Institute Genome Sequencing Center for Infectious Disease"/>
            <person name="Wu L."/>
            <person name="Ma J."/>
        </authorList>
    </citation>
    <scope>NUCLEOTIDE SEQUENCE [LARGE SCALE GENOMIC DNA]</scope>
    <source>
        <strain evidence="3">JCM 31319</strain>
    </source>
</reference>
<evidence type="ECO:0000256" key="1">
    <source>
        <dbReference type="SAM" id="Phobius"/>
    </source>
</evidence>
<protein>
    <submittedName>
        <fullName evidence="2">DUF3997 domain-containing protein</fullName>
    </submittedName>
</protein>
<sequence>MILYNGELLKIEYRSGILQLLLFLGCVLLTSCGGWLSDSTEDLAGNYKYVFESRENSFIYGGVKEQKVIPCTVETYTYSSDFILAQQKASKECVFPHKIEQEEEKVYFWIIDIKNDALYRSDSRQAYEANRNCLHVPEELQLDKP</sequence>
<gene>
    <name evidence="2" type="ORF">ACFQ2O_08325</name>
</gene>
<dbReference type="RefSeq" id="WP_377525539.1">
    <property type="nucleotide sequence ID" value="NZ_JBHTLD010000057.1"/>
</dbReference>
<keyword evidence="1" id="KW-1133">Transmembrane helix</keyword>
<evidence type="ECO:0000313" key="3">
    <source>
        <dbReference type="Proteomes" id="UP001597094"/>
    </source>
</evidence>
<dbReference type="Proteomes" id="UP001597094">
    <property type="component" value="Unassembled WGS sequence"/>
</dbReference>
<dbReference type="InterPro" id="IPR025059">
    <property type="entry name" value="DUF3997"/>
</dbReference>
<proteinExistence type="predicted"/>
<dbReference type="Pfam" id="PF13162">
    <property type="entry name" value="DUF3997"/>
    <property type="match status" value="1"/>
</dbReference>
<organism evidence="2 3">
    <name type="scientific">Pontibacter rugosus</name>
    <dbReference type="NCBI Taxonomy" id="1745966"/>
    <lineage>
        <taxon>Bacteria</taxon>
        <taxon>Pseudomonadati</taxon>
        <taxon>Bacteroidota</taxon>
        <taxon>Cytophagia</taxon>
        <taxon>Cytophagales</taxon>
        <taxon>Hymenobacteraceae</taxon>
        <taxon>Pontibacter</taxon>
    </lineage>
</organism>
<evidence type="ECO:0000313" key="2">
    <source>
        <dbReference type="EMBL" id="MFD1186205.1"/>
    </source>
</evidence>
<comment type="caution">
    <text evidence="2">The sequence shown here is derived from an EMBL/GenBank/DDBJ whole genome shotgun (WGS) entry which is preliminary data.</text>
</comment>
<name>A0ABW3SPF7_9BACT</name>
<accession>A0ABW3SPF7</accession>
<keyword evidence="1" id="KW-0472">Membrane</keyword>
<dbReference type="EMBL" id="JBHTLD010000057">
    <property type="protein sequence ID" value="MFD1186205.1"/>
    <property type="molecule type" value="Genomic_DNA"/>
</dbReference>